<dbReference type="STRING" id="1229521.D791_01691"/>
<evidence type="ECO:0000256" key="1">
    <source>
        <dbReference type="ARBA" id="ARBA00022898"/>
    </source>
</evidence>
<keyword evidence="1" id="KW-0663">Pyridoxal phosphate</keyword>
<keyword evidence="4" id="KW-0804">Transcription</keyword>
<keyword evidence="3 6" id="KW-0238">DNA-binding</keyword>
<dbReference type="AlphaFoldDB" id="W9V2R6"/>
<dbReference type="OrthoDB" id="3194402at2"/>
<gene>
    <name evidence="6" type="ORF">D791_01691</name>
</gene>
<dbReference type="GO" id="GO:0003677">
    <property type="term" value="F:DNA binding"/>
    <property type="evidence" value="ECO:0007669"/>
    <property type="project" value="UniProtKB-KW"/>
</dbReference>
<dbReference type="EMBL" id="AONB01000007">
    <property type="protein sequence ID" value="EXJ11236.1"/>
    <property type="molecule type" value="Genomic_DNA"/>
</dbReference>
<dbReference type="RefSeq" id="WP_036509937.1">
    <property type="nucleotide sequence ID" value="NZ_AONB01000007.1"/>
</dbReference>
<dbReference type="InterPro" id="IPR036390">
    <property type="entry name" value="WH_DNA-bd_sf"/>
</dbReference>
<dbReference type="SUPFAM" id="SSF46785">
    <property type="entry name" value="Winged helix' DNA-binding domain"/>
    <property type="match status" value="1"/>
</dbReference>
<dbReference type="InterPro" id="IPR036388">
    <property type="entry name" value="WH-like_DNA-bd_sf"/>
</dbReference>
<keyword evidence="2" id="KW-0805">Transcription regulation</keyword>
<name>W9V2R6_9GAMM</name>
<evidence type="ECO:0000313" key="6">
    <source>
        <dbReference type="EMBL" id="EXJ11236.1"/>
    </source>
</evidence>
<dbReference type="GO" id="GO:0003700">
    <property type="term" value="F:DNA-binding transcription factor activity"/>
    <property type="evidence" value="ECO:0007669"/>
    <property type="project" value="InterPro"/>
</dbReference>
<sequence length="72" mass="7835">MDTSLSSLTLSINPDEGKLYLQLIHQIKSAVQSQRLTTGSRLPSSRALASALGISRSTVSQATINCWLKGFW</sequence>
<dbReference type="InterPro" id="IPR000524">
    <property type="entry name" value="Tscrpt_reg_HTH_GntR"/>
</dbReference>
<keyword evidence="7" id="KW-1185">Reference proteome</keyword>
<dbReference type="PANTHER" id="PTHR46577:SF1">
    <property type="entry name" value="HTH-TYPE TRANSCRIPTIONAL REGULATORY PROTEIN GABR"/>
    <property type="match status" value="1"/>
</dbReference>
<evidence type="ECO:0000256" key="2">
    <source>
        <dbReference type="ARBA" id="ARBA00023015"/>
    </source>
</evidence>
<organism evidence="6 7">
    <name type="scientific">Nitrincola nitratireducens</name>
    <dbReference type="NCBI Taxonomy" id="1229521"/>
    <lineage>
        <taxon>Bacteria</taxon>
        <taxon>Pseudomonadati</taxon>
        <taxon>Pseudomonadota</taxon>
        <taxon>Gammaproteobacteria</taxon>
        <taxon>Oceanospirillales</taxon>
        <taxon>Oceanospirillaceae</taxon>
        <taxon>Nitrincola</taxon>
    </lineage>
</organism>
<evidence type="ECO:0000256" key="4">
    <source>
        <dbReference type="ARBA" id="ARBA00023163"/>
    </source>
</evidence>
<evidence type="ECO:0000256" key="3">
    <source>
        <dbReference type="ARBA" id="ARBA00023125"/>
    </source>
</evidence>
<dbReference type="Gene3D" id="1.10.10.10">
    <property type="entry name" value="Winged helix-like DNA-binding domain superfamily/Winged helix DNA-binding domain"/>
    <property type="match status" value="1"/>
</dbReference>
<comment type="caution">
    <text evidence="6">The sequence shown here is derived from an EMBL/GenBank/DDBJ whole genome shotgun (WGS) entry which is preliminary data.</text>
</comment>
<proteinExistence type="predicted"/>
<evidence type="ECO:0000259" key="5">
    <source>
        <dbReference type="PROSITE" id="PS50949"/>
    </source>
</evidence>
<dbReference type="Pfam" id="PF00392">
    <property type="entry name" value="GntR"/>
    <property type="match status" value="1"/>
</dbReference>
<reference evidence="6 7" key="2">
    <citation type="journal article" date="2015" name="Syst. Appl. Microbiol.">
        <title>Nitrincola nitratireducens sp. nov. isolated from a haloalkaline crater lake.</title>
        <authorList>
            <person name="Singh A."/>
            <person name="Vaidya B."/>
            <person name="Tanuku N.R."/>
            <person name="Pinnaka A.K."/>
        </authorList>
    </citation>
    <scope>NUCLEOTIDE SEQUENCE [LARGE SCALE GENOMIC DNA]</scope>
    <source>
        <strain evidence="6 7">AK23</strain>
    </source>
</reference>
<dbReference type="InterPro" id="IPR051446">
    <property type="entry name" value="HTH_trans_reg/aminotransferase"/>
</dbReference>
<evidence type="ECO:0000313" key="7">
    <source>
        <dbReference type="Proteomes" id="UP000019464"/>
    </source>
</evidence>
<accession>W9V2R6</accession>
<reference evidence="7" key="1">
    <citation type="submission" date="2012-11" db="EMBL/GenBank/DDBJ databases">
        <authorList>
            <person name="Singh A."/>
            <person name="Pinnaka A.K."/>
            <person name="Vaidya B."/>
        </authorList>
    </citation>
    <scope>NUCLEOTIDE SEQUENCE [LARGE SCALE GENOMIC DNA]</scope>
    <source>
        <strain evidence="7">AK23</strain>
    </source>
</reference>
<protein>
    <submittedName>
        <fullName evidence="6">DNA-binding transcriptional repressor LldR</fullName>
    </submittedName>
</protein>
<feature type="domain" description="HTH gntR-type" evidence="5">
    <location>
        <begin position="17"/>
        <end position="72"/>
    </location>
</feature>
<dbReference type="Proteomes" id="UP000019464">
    <property type="component" value="Unassembled WGS sequence"/>
</dbReference>
<dbReference type="PROSITE" id="PS50949">
    <property type="entry name" value="HTH_GNTR"/>
    <property type="match status" value="1"/>
</dbReference>
<dbReference type="PANTHER" id="PTHR46577">
    <property type="entry name" value="HTH-TYPE TRANSCRIPTIONAL REGULATORY PROTEIN GABR"/>
    <property type="match status" value="1"/>
</dbReference>